<organism evidence="2 3">
    <name type="scientific">Fusarium austroafricanum</name>
    <dbReference type="NCBI Taxonomy" id="2364996"/>
    <lineage>
        <taxon>Eukaryota</taxon>
        <taxon>Fungi</taxon>
        <taxon>Dikarya</taxon>
        <taxon>Ascomycota</taxon>
        <taxon>Pezizomycotina</taxon>
        <taxon>Sordariomycetes</taxon>
        <taxon>Hypocreomycetidae</taxon>
        <taxon>Hypocreales</taxon>
        <taxon>Nectriaceae</taxon>
        <taxon>Fusarium</taxon>
        <taxon>Fusarium concolor species complex</taxon>
    </lineage>
</organism>
<protein>
    <submittedName>
        <fullName evidence="2">Uncharacterized protein</fullName>
    </submittedName>
</protein>
<evidence type="ECO:0000256" key="1">
    <source>
        <dbReference type="SAM" id="MobiDB-lite"/>
    </source>
</evidence>
<dbReference type="Gene3D" id="3.80.10.10">
    <property type="entry name" value="Ribonuclease Inhibitor"/>
    <property type="match status" value="1"/>
</dbReference>
<sequence length="445" mass="50874">MTSEETFNKQLPSALTQLPRIPLDLVLENLDLTSFRNLRPASRQIAINSIYSQFFRSTTTNTSLKTPKSLQDHLSHPEIGPQLEKLTIVGTPYDGPPAEAAIKTKAQRSEFDYNPLRPGPRDQWNDWQRLQNLSQKKVQPSDEEQAAPKDPGWMQARKRKDEIGQEINLLSYILTKCSGLRTIQLDCRSTALRSSSSGHSRWFGGTRLSKPAIESWVFRIFTSALSYSDVKLSTLGIFPQYGGVATMLKMMPNLTSLDVYMICIPIGENLDINIGARRIYTKVFTHIAEEVELSHLKEVSLSRLPLQTDNLITFLKNHPKVEVLTLDSIILTTETWSTVFTRLECMPALESLRLMYLRTEASHLPVNLEPAAFEGDRQDKKKWHSWEEGYIMHTREMSKEEIKRGLAFKFSQYLLQQRMNQDGKLSLEIPRGFTIWNNTSTVRAI</sequence>
<dbReference type="OrthoDB" id="3886018at2759"/>
<dbReference type="InterPro" id="IPR032675">
    <property type="entry name" value="LRR_dom_sf"/>
</dbReference>
<name>A0A8H4KRX7_9HYPO</name>
<gene>
    <name evidence="2" type="ORF">F53441_1514</name>
</gene>
<proteinExistence type="predicted"/>
<comment type="caution">
    <text evidence="2">The sequence shown here is derived from an EMBL/GenBank/DDBJ whole genome shotgun (WGS) entry which is preliminary data.</text>
</comment>
<evidence type="ECO:0000313" key="3">
    <source>
        <dbReference type="Proteomes" id="UP000605986"/>
    </source>
</evidence>
<feature type="region of interest" description="Disordered" evidence="1">
    <location>
        <begin position="134"/>
        <end position="156"/>
    </location>
</feature>
<reference evidence="2" key="1">
    <citation type="submission" date="2020-01" db="EMBL/GenBank/DDBJ databases">
        <title>Identification and distribution of gene clusters putatively required for synthesis of sphingolipid metabolism inhibitors in phylogenetically diverse species of the filamentous fungus Fusarium.</title>
        <authorList>
            <person name="Kim H.-S."/>
            <person name="Busman M."/>
            <person name="Brown D.W."/>
            <person name="Divon H."/>
            <person name="Uhlig S."/>
            <person name="Proctor R.H."/>
        </authorList>
    </citation>
    <scope>NUCLEOTIDE SEQUENCE</scope>
    <source>
        <strain evidence="2">NRRL 53441</strain>
    </source>
</reference>
<evidence type="ECO:0000313" key="2">
    <source>
        <dbReference type="EMBL" id="KAF4456355.1"/>
    </source>
</evidence>
<keyword evidence="3" id="KW-1185">Reference proteome</keyword>
<accession>A0A8H4KRX7</accession>
<dbReference type="AlphaFoldDB" id="A0A8H4KRX7"/>
<dbReference type="EMBL" id="JAADJG010000061">
    <property type="protein sequence ID" value="KAF4456355.1"/>
    <property type="molecule type" value="Genomic_DNA"/>
</dbReference>
<dbReference type="SUPFAM" id="SSF52047">
    <property type="entry name" value="RNI-like"/>
    <property type="match status" value="1"/>
</dbReference>
<dbReference type="Proteomes" id="UP000605986">
    <property type="component" value="Unassembled WGS sequence"/>
</dbReference>